<reference evidence="8 9" key="1">
    <citation type="submission" date="2020-04" db="EMBL/GenBank/DDBJ databases">
        <authorList>
            <person name="Klaysubun C."/>
            <person name="Duangmal K."/>
            <person name="Lipun K."/>
        </authorList>
    </citation>
    <scope>NUCLEOTIDE SEQUENCE [LARGE SCALE GENOMIC DNA]</scope>
    <source>
        <strain evidence="8 9">JCM 11839</strain>
    </source>
</reference>
<evidence type="ECO:0000256" key="2">
    <source>
        <dbReference type="ARBA" id="ARBA00022475"/>
    </source>
</evidence>
<comment type="subcellular location">
    <subcellularLocation>
        <location evidence="1">Cell membrane</location>
        <topology evidence="1">Multi-pass membrane protein</topology>
    </subcellularLocation>
</comment>
<keyword evidence="2" id="KW-1003">Cell membrane</keyword>
<feature type="transmembrane region" description="Helical" evidence="6">
    <location>
        <begin position="38"/>
        <end position="58"/>
    </location>
</feature>
<proteinExistence type="predicted"/>
<accession>A0ABX1RF57</accession>
<name>A0ABX1RF57_9PSEU</name>
<evidence type="ECO:0000256" key="6">
    <source>
        <dbReference type="SAM" id="Phobius"/>
    </source>
</evidence>
<organism evidence="8 9">
    <name type="scientific">Pseudonocardia xinjiangensis</name>
    <dbReference type="NCBI Taxonomy" id="75289"/>
    <lineage>
        <taxon>Bacteria</taxon>
        <taxon>Bacillati</taxon>
        <taxon>Actinomycetota</taxon>
        <taxon>Actinomycetes</taxon>
        <taxon>Pseudonocardiales</taxon>
        <taxon>Pseudonocardiaceae</taxon>
        <taxon>Pseudonocardia</taxon>
    </lineage>
</organism>
<protein>
    <submittedName>
        <fullName evidence="8">RDD family protein</fullName>
    </submittedName>
</protein>
<evidence type="ECO:0000256" key="4">
    <source>
        <dbReference type="ARBA" id="ARBA00022989"/>
    </source>
</evidence>
<keyword evidence="9" id="KW-1185">Reference proteome</keyword>
<evidence type="ECO:0000259" key="7">
    <source>
        <dbReference type="Pfam" id="PF06271"/>
    </source>
</evidence>
<keyword evidence="3 6" id="KW-0812">Transmembrane</keyword>
<dbReference type="Proteomes" id="UP001296706">
    <property type="component" value="Unassembled WGS sequence"/>
</dbReference>
<keyword evidence="4 6" id="KW-1133">Transmembrane helix</keyword>
<keyword evidence="5 6" id="KW-0472">Membrane</keyword>
<sequence>MSVPHPEPRPSSGPMLSRRAVQTGAPALATYGQRVGAFLIDVGIPTGLLITVLIAALLTRDLRMITVVYVLAAVVSIVFLLWNSGYRQGTSGQSIGKMALGVRLVATDTGLPVGFRRAVGRQFAHLLDGLPLGLGYLWPLWDEERQTFADKVCSTLVVQADF</sequence>
<dbReference type="InterPro" id="IPR051791">
    <property type="entry name" value="Pra-immunoreactive"/>
</dbReference>
<evidence type="ECO:0000256" key="1">
    <source>
        <dbReference type="ARBA" id="ARBA00004651"/>
    </source>
</evidence>
<dbReference type="InterPro" id="IPR010432">
    <property type="entry name" value="RDD"/>
</dbReference>
<gene>
    <name evidence="8" type="ORF">HF577_15190</name>
</gene>
<feature type="domain" description="RDD" evidence="7">
    <location>
        <begin position="29"/>
        <end position="153"/>
    </location>
</feature>
<evidence type="ECO:0000256" key="3">
    <source>
        <dbReference type="ARBA" id="ARBA00022692"/>
    </source>
</evidence>
<dbReference type="EMBL" id="JAAXKY010000043">
    <property type="protein sequence ID" value="NMH78426.1"/>
    <property type="molecule type" value="Genomic_DNA"/>
</dbReference>
<feature type="transmembrane region" description="Helical" evidence="6">
    <location>
        <begin position="64"/>
        <end position="82"/>
    </location>
</feature>
<evidence type="ECO:0000313" key="8">
    <source>
        <dbReference type="EMBL" id="NMH78426.1"/>
    </source>
</evidence>
<dbReference type="RefSeq" id="WP_169396496.1">
    <property type="nucleotide sequence ID" value="NZ_BAAAJH010000044.1"/>
</dbReference>
<evidence type="ECO:0000313" key="9">
    <source>
        <dbReference type="Proteomes" id="UP001296706"/>
    </source>
</evidence>
<comment type="caution">
    <text evidence="8">The sequence shown here is derived from an EMBL/GenBank/DDBJ whole genome shotgun (WGS) entry which is preliminary data.</text>
</comment>
<dbReference type="PANTHER" id="PTHR36115:SF6">
    <property type="entry name" value="PROLINE-RICH ANTIGEN HOMOLOG"/>
    <property type="match status" value="1"/>
</dbReference>
<dbReference type="PANTHER" id="PTHR36115">
    <property type="entry name" value="PROLINE-RICH ANTIGEN HOMOLOG-RELATED"/>
    <property type="match status" value="1"/>
</dbReference>
<evidence type="ECO:0000256" key="5">
    <source>
        <dbReference type="ARBA" id="ARBA00023136"/>
    </source>
</evidence>
<dbReference type="Pfam" id="PF06271">
    <property type="entry name" value="RDD"/>
    <property type="match status" value="1"/>
</dbReference>